<keyword evidence="5 6" id="KW-0472">Membrane</keyword>
<feature type="transmembrane region" description="Helical" evidence="6">
    <location>
        <begin position="254"/>
        <end position="280"/>
    </location>
</feature>
<protein>
    <submittedName>
        <fullName evidence="7">MFS transporter</fullName>
    </submittedName>
</protein>
<dbReference type="Gene3D" id="1.20.1250.20">
    <property type="entry name" value="MFS general substrate transporter like domains"/>
    <property type="match status" value="2"/>
</dbReference>
<evidence type="ECO:0000256" key="2">
    <source>
        <dbReference type="ARBA" id="ARBA00022448"/>
    </source>
</evidence>
<feature type="transmembrane region" description="Helical" evidence="6">
    <location>
        <begin position="223"/>
        <end position="242"/>
    </location>
</feature>
<evidence type="ECO:0000313" key="7">
    <source>
        <dbReference type="EMBL" id="MBE9608206.1"/>
    </source>
</evidence>
<dbReference type="Pfam" id="PF13000">
    <property type="entry name" value="Acatn"/>
    <property type="match status" value="1"/>
</dbReference>
<dbReference type="NCBIfam" id="TIGR00901">
    <property type="entry name" value="2A0125"/>
    <property type="match status" value="1"/>
</dbReference>
<evidence type="ECO:0000256" key="3">
    <source>
        <dbReference type="ARBA" id="ARBA00022692"/>
    </source>
</evidence>
<proteinExistence type="predicted"/>
<accession>A0A8J7FL41</accession>
<name>A0A8J7FL41_9NEIS</name>
<comment type="caution">
    <text evidence="7">The sequence shown here is derived from an EMBL/GenBank/DDBJ whole genome shotgun (WGS) entry which is preliminary data.</text>
</comment>
<feature type="transmembrane region" description="Helical" evidence="6">
    <location>
        <begin position="376"/>
        <end position="394"/>
    </location>
</feature>
<dbReference type="InterPro" id="IPR004752">
    <property type="entry name" value="AmpG_permease/AT-1"/>
</dbReference>
<feature type="transmembrane region" description="Helical" evidence="6">
    <location>
        <begin position="334"/>
        <end position="356"/>
    </location>
</feature>
<feature type="transmembrane region" description="Helical" evidence="6">
    <location>
        <begin position="69"/>
        <end position="88"/>
    </location>
</feature>
<feature type="transmembrane region" description="Helical" evidence="6">
    <location>
        <begin position="130"/>
        <end position="153"/>
    </location>
</feature>
<evidence type="ECO:0000256" key="6">
    <source>
        <dbReference type="SAM" id="Phobius"/>
    </source>
</evidence>
<reference evidence="7 8" key="1">
    <citation type="submission" date="2020-10" db="EMBL/GenBank/DDBJ databases">
        <title>The genome sequence of Chitinilyticum litopenaei 4Y14.</title>
        <authorList>
            <person name="Liu Y."/>
        </authorList>
    </citation>
    <scope>NUCLEOTIDE SEQUENCE [LARGE SCALE GENOMIC DNA]</scope>
    <source>
        <strain evidence="7 8">4Y14</strain>
    </source>
</reference>
<dbReference type="EMBL" id="JADFUA010000001">
    <property type="protein sequence ID" value="MBE9608206.1"/>
    <property type="molecule type" value="Genomic_DNA"/>
</dbReference>
<feature type="transmembrane region" description="Helical" evidence="6">
    <location>
        <begin position="292"/>
        <end position="313"/>
    </location>
</feature>
<dbReference type="GO" id="GO:0035348">
    <property type="term" value="P:acetyl-CoA transmembrane transport"/>
    <property type="evidence" value="ECO:0007669"/>
    <property type="project" value="InterPro"/>
</dbReference>
<dbReference type="InterPro" id="IPR024371">
    <property type="entry name" value="AcetylCoA_trans_1-like"/>
</dbReference>
<feature type="transmembrane region" description="Helical" evidence="6">
    <location>
        <begin position="198"/>
        <end position="217"/>
    </location>
</feature>
<feature type="transmembrane region" description="Helical" evidence="6">
    <location>
        <begin position="159"/>
        <end position="177"/>
    </location>
</feature>
<feature type="transmembrane region" description="Helical" evidence="6">
    <location>
        <begin position="492"/>
        <end position="509"/>
    </location>
</feature>
<organism evidence="7 8">
    <name type="scientific">Chitinilyticum piscinae</name>
    <dbReference type="NCBI Taxonomy" id="2866724"/>
    <lineage>
        <taxon>Bacteria</taxon>
        <taxon>Pseudomonadati</taxon>
        <taxon>Pseudomonadota</taxon>
        <taxon>Betaproteobacteria</taxon>
        <taxon>Neisseriales</taxon>
        <taxon>Chitinibacteraceae</taxon>
        <taxon>Chitinilyticum</taxon>
    </lineage>
</organism>
<keyword evidence="3 6" id="KW-0812">Transmembrane</keyword>
<dbReference type="PANTHER" id="PTHR12778">
    <property type="entry name" value="SOLUTE CARRIER FAMILY 33 ACETYL-COA TRANSPORTER -RELATED"/>
    <property type="match status" value="1"/>
</dbReference>
<evidence type="ECO:0000256" key="5">
    <source>
        <dbReference type="ARBA" id="ARBA00023136"/>
    </source>
</evidence>
<dbReference type="GO" id="GO:0016020">
    <property type="term" value="C:membrane"/>
    <property type="evidence" value="ECO:0007669"/>
    <property type="project" value="UniProtKB-SubCell"/>
</dbReference>
<dbReference type="SUPFAM" id="SSF103473">
    <property type="entry name" value="MFS general substrate transporter"/>
    <property type="match status" value="2"/>
</dbReference>
<dbReference type="GO" id="GO:0008521">
    <property type="term" value="F:acetyl-CoA transmembrane transporter activity"/>
    <property type="evidence" value="ECO:0007669"/>
    <property type="project" value="InterPro"/>
</dbReference>
<dbReference type="AlphaFoldDB" id="A0A8J7FL41"/>
<feature type="transmembrane region" description="Helical" evidence="6">
    <location>
        <begin position="468"/>
        <end position="485"/>
    </location>
</feature>
<keyword evidence="4 6" id="KW-1133">Transmembrane helix</keyword>
<dbReference type="InterPro" id="IPR036259">
    <property type="entry name" value="MFS_trans_sf"/>
</dbReference>
<keyword evidence="8" id="KW-1185">Reference proteome</keyword>
<feature type="transmembrane region" description="Helical" evidence="6">
    <location>
        <begin position="401"/>
        <end position="422"/>
    </location>
</feature>
<comment type="subcellular location">
    <subcellularLocation>
        <location evidence="1">Membrane</location>
        <topology evidence="1">Multi-pass membrane protein</topology>
    </subcellularLocation>
</comment>
<sequence length="555" mass="59379">MAAILLLGFASGLPLALTGQAMQSWLTADNIDIKTIGLLALVGLPYTYKFLWAPLMDRFEPPLLGRRKGWLLITQSALALLLFFMAGVSPAGNIALFALCAVGVAFFSASQDVVVDAYRVDVTEDAERGVAAALGVLGYRIAMLTSGGLAFLLAEIIGWGQTCALLGGLMAGVAVLTQLIAPKLPFHERHSSGEFLRFALALLLIAGSVGLTLWLLLPLLGQAWAIPLALLAAVACTWLVAARVFGEWRQLAGFIAMLAGAWLGYLLAQQALLLLGYLAGWSDFSPDSKNNWVGLLFVMCELALAIPCALKAARLARFELLLAPMQQYFRMENAWAFLLLIILYKLCDAFAGVLSVTFLQKGIGFSMAEIGVVNKVVGMIATILGGIVGGVLMLRLRLYKSLLLFGILQVISNLGFWALAVFGKGALGSLHLPLSPETLRVFMNGKTITAWDGGFDILLAGAMSIDNFAGGMGTAALVAFLMALCKRGEASATHYAMLSALAAVGRIYVGPSSGYLVEQVGWVHFFEISMLVGLPGLLLLWRLKDKVMRLDQANT</sequence>
<dbReference type="PANTHER" id="PTHR12778:SF10">
    <property type="entry name" value="MAJOR FACILITATOR SUPERFAMILY DOMAIN-CONTAINING PROTEIN 3"/>
    <property type="match status" value="1"/>
</dbReference>
<keyword evidence="2" id="KW-0813">Transport</keyword>
<feature type="transmembrane region" description="Helical" evidence="6">
    <location>
        <begin position="94"/>
        <end position="118"/>
    </location>
</feature>
<feature type="transmembrane region" description="Helical" evidence="6">
    <location>
        <begin position="31"/>
        <end position="48"/>
    </location>
</feature>
<dbReference type="Proteomes" id="UP000604481">
    <property type="component" value="Unassembled WGS sequence"/>
</dbReference>
<evidence type="ECO:0000313" key="8">
    <source>
        <dbReference type="Proteomes" id="UP000604481"/>
    </source>
</evidence>
<gene>
    <name evidence="7" type="ORF">INR99_02485</name>
</gene>
<feature type="transmembrane region" description="Helical" evidence="6">
    <location>
        <begin position="521"/>
        <end position="541"/>
    </location>
</feature>
<evidence type="ECO:0000256" key="4">
    <source>
        <dbReference type="ARBA" id="ARBA00022989"/>
    </source>
</evidence>
<evidence type="ECO:0000256" key="1">
    <source>
        <dbReference type="ARBA" id="ARBA00004141"/>
    </source>
</evidence>